<organism evidence="3 4">
    <name type="scientific">Aquabacter spiritensis</name>
    <dbReference type="NCBI Taxonomy" id="933073"/>
    <lineage>
        <taxon>Bacteria</taxon>
        <taxon>Pseudomonadati</taxon>
        <taxon>Pseudomonadota</taxon>
        <taxon>Alphaproteobacteria</taxon>
        <taxon>Hyphomicrobiales</taxon>
        <taxon>Xanthobacteraceae</taxon>
        <taxon>Aquabacter</taxon>
    </lineage>
</organism>
<evidence type="ECO:0000313" key="3">
    <source>
        <dbReference type="EMBL" id="TCT03879.1"/>
    </source>
</evidence>
<reference evidence="3 4" key="1">
    <citation type="submission" date="2019-03" db="EMBL/GenBank/DDBJ databases">
        <title>Genomic Encyclopedia of Type Strains, Phase IV (KMG-IV): sequencing the most valuable type-strain genomes for metagenomic binning, comparative biology and taxonomic classification.</title>
        <authorList>
            <person name="Goeker M."/>
        </authorList>
    </citation>
    <scope>NUCLEOTIDE SEQUENCE [LARGE SCALE GENOMIC DNA]</scope>
    <source>
        <strain evidence="3 4">DSM 9035</strain>
    </source>
</reference>
<keyword evidence="2" id="KW-0732">Signal</keyword>
<sequence length="104" mass="10642">MRRAVLAAAALIFLGALHAGPANAQTGTDPTVRQPTGALVPSPSAVPPARDDDRLGPDPAATGSIDARDTRGLPQSPHNLNVFGCREIDPLCQESPGVTPDAGR</sequence>
<gene>
    <name evidence="3" type="ORF">EDC64_10845</name>
</gene>
<comment type="caution">
    <text evidence="3">The sequence shown here is derived from an EMBL/GenBank/DDBJ whole genome shotgun (WGS) entry which is preliminary data.</text>
</comment>
<feature type="chain" id="PRO_5020663150" evidence="2">
    <location>
        <begin position="25"/>
        <end position="104"/>
    </location>
</feature>
<accession>A0A4R3LVZ9</accession>
<feature type="signal peptide" evidence="2">
    <location>
        <begin position="1"/>
        <end position="24"/>
    </location>
</feature>
<evidence type="ECO:0000313" key="4">
    <source>
        <dbReference type="Proteomes" id="UP000294664"/>
    </source>
</evidence>
<evidence type="ECO:0000256" key="1">
    <source>
        <dbReference type="SAM" id="MobiDB-lite"/>
    </source>
</evidence>
<dbReference type="OrthoDB" id="10004868at2"/>
<proteinExistence type="predicted"/>
<dbReference type="AlphaFoldDB" id="A0A4R3LVZ9"/>
<dbReference type="RefSeq" id="WP_132032135.1">
    <property type="nucleotide sequence ID" value="NZ_SMAI01000008.1"/>
</dbReference>
<feature type="compositionally biased region" description="Polar residues" evidence="1">
    <location>
        <begin position="23"/>
        <end position="34"/>
    </location>
</feature>
<name>A0A4R3LVZ9_9HYPH</name>
<dbReference type="EMBL" id="SMAI01000008">
    <property type="protein sequence ID" value="TCT03879.1"/>
    <property type="molecule type" value="Genomic_DNA"/>
</dbReference>
<dbReference type="Proteomes" id="UP000294664">
    <property type="component" value="Unassembled WGS sequence"/>
</dbReference>
<protein>
    <submittedName>
        <fullName evidence="3">Uncharacterized protein</fullName>
    </submittedName>
</protein>
<keyword evidence="4" id="KW-1185">Reference proteome</keyword>
<feature type="region of interest" description="Disordered" evidence="1">
    <location>
        <begin position="20"/>
        <end position="80"/>
    </location>
</feature>
<evidence type="ECO:0000256" key="2">
    <source>
        <dbReference type="SAM" id="SignalP"/>
    </source>
</evidence>